<dbReference type="Pfam" id="PF00196">
    <property type="entry name" value="GerE"/>
    <property type="match status" value="1"/>
</dbReference>
<dbReference type="PANTHER" id="PTHR44688">
    <property type="entry name" value="DNA-BINDING TRANSCRIPTIONAL ACTIVATOR DEVR_DOSR"/>
    <property type="match status" value="1"/>
</dbReference>
<feature type="domain" description="HTH luxR-type" evidence="4">
    <location>
        <begin position="276"/>
        <end position="341"/>
    </location>
</feature>
<evidence type="ECO:0000256" key="3">
    <source>
        <dbReference type="ARBA" id="ARBA00023163"/>
    </source>
</evidence>
<reference evidence="5 6" key="1">
    <citation type="submission" date="2020-08" db="EMBL/GenBank/DDBJ databases">
        <title>Genomic Encyclopedia of Type Strains, Phase IV (KMG-IV): sequencing the most valuable type-strain genomes for metagenomic binning, comparative biology and taxonomic classification.</title>
        <authorList>
            <person name="Goeker M."/>
        </authorList>
    </citation>
    <scope>NUCLEOTIDE SEQUENCE [LARGE SCALE GENOMIC DNA]</scope>
    <source>
        <strain evidence="5 6">DSM 25481</strain>
    </source>
</reference>
<dbReference type="SUPFAM" id="SSF46894">
    <property type="entry name" value="C-terminal effector domain of the bipartite response regulators"/>
    <property type="match status" value="1"/>
</dbReference>
<dbReference type="InterPro" id="IPR016032">
    <property type="entry name" value="Sig_transdc_resp-reg_C-effctor"/>
</dbReference>
<comment type="caution">
    <text evidence="5">The sequence shown here is derived from an EMBL/GenBank/DDBJ whole genome shotgun (WGS) entry which is preliminary data.</text>
</comment>
<evidence type="ECO:0000256" key="2">
    <source>
        <dbReference type="ARBA" id="ARBA00023125"/>
    </source>
</evidence>
<keyword evidence="6" id="KW-1185">Reference proteome</keyword>
<keyword evidence="2 5" id="KW-0238">DNA-binding</keyword>
<dbReference type="CDD" id="cd06170">
    <property type="entry name" value="LuxR_C_like"/>
    <property type="match status" value="1"/>
</dbReference>
<protein>
    <submittedName>
        <fullName evidence="5">DNA-binding CsgD family transcriptional regulator</fullName>
    </submittedName>
</protein>
<evidence type="ECO:0000256" key="1">
    <source>
        <dbReference type="ARBA" id="ARBA00023015"/>
    </source>
</evidence>
<sequence length="344" mass="37660">MTGASVFRAPRWSGQAGVLARSIGTPLFHEELMKLLGLTVPTDSFWIIRYAGQASPDVVFTHRVSKRVRQAYCEQCAVVDPFSARWSVNKQAGVFALSAIRPASEEDARYSDIFRAVANIEDEVGILLPVTAQSCLAIFLERRRGLFTEDELALLRTLYPMVEQFCRAHLGWLFSDIKAGRAGPAGGLASRPTLVVDPSGSQVHASAAWEEALRRRPELKARLPAIIEAGGGDHEFSDVVIRAERMGPDFPLAPNGLLCVLEQLAHVRGGEDADAIEKTLALFTQRERDVLRLALEGRGNAEISRALGVGAGSIRNVKTRLYRKTGVSSEGELVMKLLHLAKHL</sequence>
<dbReference type="GO" id="GO:0006355">
    <property type="term" value="P:regulation of DNA-templated transcription"/>
    <property type="evidence" value="ECO:0007669"/>
    <property type="project" value="InterPro"/>
</dbReference>
<accession>A0A7W6GGM3</accession>
<keyword evidence="3" id="KW-0804">Transcription</keyword>
<dbReference type="EMBL" id="JACIDR010000005">
    <property type="protein sequence ID" value="MBB3974222.1"/>
    <property type="molecule type" value="Genomic_DNA"/>
</dbReference>
<dbReference type="GO" id="GO:0003677">
    <property type="term" value="F:DNA binding"/>
    <property type="evidence" value="ECO:0007669"/>
    <property type="project" value="UniProtKB-KW"/>
</dbReference>
<name>A0A7W6GGM3_9HYPH</name>
<gene>
    <name evidence="5" type="ORF">GGR24_002903</name>
</gene>
<dbReference type="Proteomes" id="UP000528964">
    <property type="component" value="Unassembled WGS sequence"/>
</dbReference>
<evidence type="ECO:0000259" key="4">
    <source>
        <dbReference type="PROSITE" id="PS50043"/>
    </source>
</evidence>
<dbReference type="InterPro" id="IPR000792">
    <property type="entry name" value="Tscrpt_reg_LuxR_C"/>
</dbReference>
<proteinExistence type="predicted"/>
<dbReference type="PANTHER" id="PTHR44688:SF16">
    <property type="entry name" value="DNA-BINDING TRANSCRIPTIONAL ACTIVATOR DEVR_DOSR"/>
    <property type="match status" value="1"/>
</dbReference>
<dbReference type="PROSITE" id="PS50043">
    <property type="entry name" value="HTH_LUXR_2"/>
    <property type="match status" value="1"/>
</dbReference>
<dbReference type="AlphaFoldDB" id="A0A7W6GGM3"/>
<dbReference type="PROSITE" id="PS00622">
    <property type="entry name" value="HTH_LUXR_1"/>
    <property type="match status" value="1"/>
</dbReference>
<dbReference type="Gene3D" id="1.10.10.10">
    <property type="entry name" value="Winged helix-like DNA-binding domain superfamily/Winged helix DNA-binding domain"/>
    <property type="match status" value="1"/>
</dbReference>
<organism evidence="5 6">
    <name type="scientific">Hansschlegelia beijingensis</name>
    <dbReference type="NCBI Taxonomy" id="1133344"/>
    <lineage>
        <taxon>Bacteria</taxon>
        <taxon>Pseudomonadati</taxon>
        <taxon>Pseudomonadota</taxon>
        <taxon>Alphaproteobacteria</taxon>
        <taxon>Hyphomicrobiales</taxon>
        <taxon>Methylopilaceae</taxon>
        <taxon>Hansschlegelia</taxon>
    </lineage>
</organism>
<keyword evidence="1" id="KW-0805">Transcription regulation</keyword>
<dbReference type="SMART" id="SM00421">
    <property type="entry name" value="HTH_LUXR"/>
    <property type="match status" value="1"/>
</dbReference>
<dbReference type="RefSeq" id="WP_183396073.1">
    <property type="nucleotide sequence ID" value="NZ_JACIDR010000005.1"/>
</dbReference>
<dbReference type="InterPro" id="IPR036388">
    <property type="entry name" value="WH-like_DNA-bd_sf"/>
</dbReference>
<evidence type="ECO:0000313" key="6">
    <source>
        <dbReference type="Proteomes" id="UP000528964"/>
    </source>
</evidence>
<evidence type="ECO:0000313" key="5">
    <source>
        <dbReference type="EMBL" id="MBB3974222.1"/>
    </source>
</evidence>